<dbReference type="GO" id="GO:0005886">
    <property type="term" value="C:plasma membrane"/>
    <property type="evidence" value="ECO:0007669"/>
    <property type="project" value="UniProtKB-SubCell"/>
</dbReference>
<keyword evidence="5 6" id="KW-0472">Membrane</keyword>
<evidence type="ECO:0000256" key="1">
    <source>
        <dbReference type="ARBA" id="ARBA00004651"/>
    </source>
</evidence>
<dbReference type="PANTHER" id="PTHR40035">
    <property type="entry name" value="ATP SYNTHASE PROTEIN I"/>
    <property type="match status" value="1"/>
</dbReference>
<evidence type="ECO:0000256" key="4">
    <source>
        <dbReference type="ARBA" id="ARBA00022989"/>
    </source>
</evidence>
<keyword evidence="8" id="KW-1185">Reference proteome</keyword>
<dbReference type="Pfam" id="PF03899">
    <property type="entry name" value="ATP-synt_I"/>
    <property type="match status" value="1"/>
</dbReference>
<feature type="transmembrane region" description="Helical" evidence="6">
    <location>
        <begin position="17"/>
        <end position="34"/>
    </location>
</feature>
<evidence type="ECO:0000256" key="2">
    <source>
        <dbReference type="ARBA" id="ARBA00022475"/>
    </source>
</evidence>
<proteinExistence type="predicted"/>
<protein>
    <submittedName>
        <fullName evidence="7">ATP synthase I chain</fullName>
    </submittedName>
</protein>
<gene>
    <name evidence="7" type="ORF">SAMN04488112_10998</name>
</gene>
<dbReference type="RefSeq" id="WP_176757914.1">
    <property type="nucleotide sequence ID" value="NZ_FMZA01000009.1"/>
</dbReference>
<reference evidence="7 8" key="1">
    <citation type="submission" date="2016-10" db="EMBL/GenBank/DDBJ databases">
        <authorList>
            <person name="de Groot N.N."/>
        </authorList>
    </citation>
    <scope>NUCLEOTIDE SEQUENCE [LARGE SCALE GENOMIC DNA]</scope>
    <source>
        <strain evidence="7 8">DSM 45514</strain>
    </source>
</reference>
<keyword evidence="4 6" id="KW-1133">Transmembrane helix</keyword>
<feature type="transmembrane region" description="Helical" evidence="6">
    <location>
        <begin position="40"/>
        <end position="56"/>
    </location>
</feature>
<dbReference type="AlphaFoldDB" id="A0A1G6MD42"/>
<dbReference type="STRING" id="1236220.SAMN04488112_10998"/>
<evidence type="ECO:0000313" key="8">
    <source>
        <dbReference type="Proteomes" id="UP000199387"/>
    </source>
</evidence>
<organism evidence="7 8">
    <name type="scientific">Melghirimyces thermohalophilus</name>
    <dbReference type="NCBI Taxonomy" id="1236220"/>
    <lineage>
        <taxon>Bacteria</taxon>
        <taxon>Bacillati</taxon>
        <taxon>Bacillota</taxon>
        <taxon>Bacilli</taxon>
        <taxon>Bacillales</taxon>
        <taxon>Thermoactinomycetaceae</taxon>
        <taxon>Melghirimyces</taxon>
    </lineage>
</organism>
<evidence type="ECO:0000256" key="3">
    <source>
        <dbReference type="ARBA" id="ARBA00022692"/>
    </source>
</evidence>
<dbReference type="PANTHER" id="PTHR40035:SF1">
    <property type="entry name" value="ATP SYNTHASE PROTEIN I"/>
    <property type="match status" value="1"/>
</dbReference>
<dbReference type="Proteomes" id="UP000199387">
    <property type="component" value="Unassembled WGS sequence"/>
</dbReference>
<dbReference type="EMBL" id="FMZA01000009">
    <property type="protein sequence ID" value="SDC52865.1"/>
    <property type="molecule type" value="Genomic_DNA"/>
</dbReference>
<evidence type="ECO:0000256" key="5">
    <source>
        <dbReference type="ARBA" id="ARBA00023136"/>
    </source>
</evidence>
<name>A0A1G6MD42_9BACL</name>
<comment type="subcellular location">
    <subcellularLocation>
        <location evidence="1">Cell membrane</location>
        <topology evidence="1">Multi-pass membrane protein</topology>
    </subcellularLocation>
</comment>
<accession>A0A1G6MD42</accession>
<dbReference type="InterPro" id="IPR039072">
    <property type="entry name" value="ATP_synth_I_Bacilli"/>
</dbReference>
<sequence length="129" mass="14391">MNAQPYKESLQNRRRRIRFFTLSALVCILLLWLVTPAKPFFAGMFLGGLTSLYNVLHLARRLRLVGESILSGGKARWGLGMSQRFLALILPLILGVRFPDQVDVLGIFLGFPLGYLAAVVAELSCVKSR</sequence>
<keyword evidence="3 6" id="KW-0812">Transmembrane</keyword>
<feature type="transmembrane region" description="Helical" evidence="6">
    <location>
        <begin position="77"/>
        <end position="98"/>
    </location>
</feature>
<evidence type="ECO:0000313" key="7">
    <source>
        <dbReference type="EMBL" id="SDC52865.1"/>
    </source>
</evidence>
<dbReference type="InterPro" id="IPR005598">
    <property type="entry name" value="ATP_synth_I"/>
</dbReference>
<keyword evidence="2" id="KW-1003">Cell membrane</keyword>
<feature type="transmembrane region" description="Helical" evidence="6">
    <location>
        <begin position="104"/>
        <end position="126"/>
    </location>
</feature>
<evidence type="ECO:0000256" key="6">
    <source>
        <dbReference type="SAM" id="Phobius"/>
    </source>
</evidence>